<reference evidence="2 3" key="1">
    <citation type="submission" date="2018-10" db="EMBL/GenBank/DDBJ databases">
        <title>Genome sequencing of Pedobacter jejuensis TNB23.</title>
        <authorList>
            <person name="Cho Y.-J."/>
            <person name="Cho A."/>
            <person name="Kim O.-S."/>
        </authorList>
    </citation>
    <scope>NUCLEOTIDE SEQUENCE [LARGE SCALE GENOMIC DNA]</scope>
    <source>
        <strain evidence="2 3">TNB23</strain>
    </source>
</reference>
<dbReference type="EMBL" id="RBEE01000012">
    <property type="protein sequence ID" value="RNL53944.1"/>
    <property type="molecule type" value="Genomic_DNA"/>
</dbReference>
<gene>
    <name evidence="2" type="ORF">D7004_07540</name>
</gene>
<dbReference type="RefSeq" id="WP_167459436.1">
    <property type="nucleotide sequence ID" value="NZ_RBEE01000012.1"/>
</dbReference>
<evidence type="ECO:0000313" key="2">
    <source>
        <dbReference type="EMBL" id="RNL53944.1"/>
    </source>
</evidence>
<sequence length="61" mass="7219">RQPKRSTKINSKIPVKEWYDIIGEKTIADAVLDRIVHHSIRVELFGESMRRRNSKIENVFL</sequence>
<feature type="non-terminal residue" evidence="2">
    <location>
        <position position="1"/>
    </location>
</feature>
<proteinExistence type="predicted"/>
<dbReference type="Proteomes" id="UP000274046">
    <property type="component" value="Unassembled WGS sequence"/>
</dbReference>
<dbReference type="InterPro" id="IPR002611">
    <property type="entry name" value="IstB_ATP-bd"/>
</dbReference>
<dbReference type="Gene3D" id="3.40.50.300">
    <property type="entry name" value="P-loop containing nucleotide triphosphate hydrolases"/>
    <property type="match status" value="1"/>
</dbReference>
<organism evidence="2 3">
    <name type="scientific">Pedobacter jejuensis</name>
    <dbReference type="NCBI Taxonomy" id="1268550"/>
    <lineage>
        <taxon>Bacteria</taxon>
        <taxon>Pseudomonadati</taxon>
        <taxon>Bacteroidota</taxon>
        <taxon>Sphingobacteriia</taxon>
        <taxon>Sphingobacteriales</taxon>
        <taxon>Sphingobacteriaceae</taxon>
        <taxon>Pedobacter</taxon>
    </lineage>
</organism>
<evidence type="ECO:0000313" key="3">
    <source>
        <dbReference type="Proteomes" id="UP000274046"/>
    </source>
</evidence>
<feature type="domain" description="IstB-like ATP-binding" evidence="1">
    <location>
        <begin position="3"/>
        <end position="55"/>
    </location>
</feature>
<dbReference type="GO" id="GO:0005524">
    <property type="term" value="F:ATP binding"/>
    <property type="evidence" value="ECO:0007669"/>
    <property type="project" value="UniProtKB-KW"/>
</dbReference>
<name>A0A3N0BW64_9SPHI</name>
<dbReference type="Pfam" id="PF01695">
    <property type="entry name" value="IstB_IS21"/>
    <property type="match status" value="1"/>
</dbReference>
<dbReference type="AlphaFoldDB" id="A0A3N0BW64"/>
<keyword evidence="2" id="KW-0067">ATP-binding</keyword>
<keyword evidence="2" id="KW-0547">Nucleotide-binding</keyword>
<comment type="caution">
    <text evidence="2">The sequence shown here is derived from an EMBL/GenBank/DDBJ whole genome shotgun (WGS) entry which is preliminary data.</text>
</comment>
<evidence type="ECO:0000259" key="1">
    <source>
        <dbReference type="Pfam" id="PF01695"/>
    </source>
</evidence>
<keyword evidence="3" id="KW-1185">Reference proteome</keyword>
<protein>
    <submittedName>
        <fullName evidence="2">ATP-binding protein</fullName>
    </submittedName>
</protein>
<dbReference type="InterPro" id="IPR027417">
    <property type="entry name" value="P-loop_NTPase"/>
</dbReference>
<accession>A0A3N0BW64</accession>